<dbReference type="InterPro" id="IPR001753">
    <property type="entry name" value="Enoyl-CoA_hydra/iso"/>
</dbReference>
<dbReference type="InterPro" id="IPR029045">
    <property type="entry name" value="ClpP/crotonase-like_dom_sf"/>
</dbReference>
<dbReference type="CDD" id="cd06558">
    <property type="entry name" value="crotonase-like"/>
    <property type="match status" value="1"/>
</dbReference>
<comment type="caution">
    <text evidence="1">The sequence shown here is derived from an EMBL/GenBank/DDBJ whole genome shotgun (WGS) entry which is preliminary data.</text>
</comment>
<dbReference type="RefSeq" id="WP_205260782.1">
    <property type="nucleotide sequence ID" value="NZ_JAERWK010000014.1"/>
</dbReference>
<dbReference type="SUPFAM" id="SSF52096">
    <property type="entry name" value="ClpP/crotonase"/>
    <property type="match status" value="1"/>
</dbReference>
<name>A0A938YGR0_9ACTN</name>
<keyword evidence="2" id="KW-1185">Reference proteome</keyword>
<gene>
    <name evidence="1" type="ORF">JL106_11050</name>
</gene>
<proteinExistence type="predicted"/>
<dbReference type="Pfam" id="PF00378">
    <property type="entry name" value="ECH_1"/>
    <property type="match status" value="1"/>
</dbReference>
<dbReference type="PANTHER" id="PTHR43459">
    <property type="entry name" value="ENOYL-COA HYDRATASE"/>
    <property type="match status" value="1"/>
</dbReference>
<dbReference type="AlphaFoldDB" id="A0A938YGR0"/>
<evidence type="ECO:0000313" key="1">
    <source>
        <dbReference type="EMBL" id="MBM9467819.1"/>
    </source>
</evidence>
<dbReference type="PANTHER" id="PTHR43459:SF1">
    <property type="entry name" value="EG:BACN32G11.4 PROTEIN"/>
    <property type="match status" value="1"/>
</dbReference>
<evidence type="ECO:0000313" key="2">
    <source>
        <dbReference type="Proteomes" id="UP000663792"/>
    </source>
</evidence>
<organism evidence="1 2">
    <name type="scientific">Nakamurella leprariae</name>
    <dbReference type="NCBI Taxonomy" id="2803911"/>
    <lineage>
        <taxon>Bacteria</taxon>
        <taxon>Bacillati</taxon>
        <taxon>Actinomycetota</taxon>
        <taxon>Actinomycetes</taxon>
        <taxon>Nakamurellales</taxon>
        <taxon>Nakamurellaceae</taxon>
        <taxon>Nakamurella</taxon>
    </lineage>
</organism>
<sequence length="262" mass="27366">MAEDLVGYHFEDGLARIVMCRGDRGNVINQAWNESMLTALARARQDRARVIVLSATGRFFCVGGDVDVMVGAPSLPDVLDHIADSLHRVVSELQRSDAIVVCSVQGAAAGAGFPLVAAADLVVAARSASFTLGYTKVGLSVDGGTSLLVHSIGLHRALRLALLNRRISADEAAALGLVTTVVADEDLGRETDALAHELLSGPAEAQAATKALLRGAAEPAVETALRREALALRSQGAHADAREGTTAFIGKRRPRFAGSVQA</sequence>
<protein>
    <submittedName>
        <fullName evidence="1">Enoyl-CoA hydratase/isomerase family protein</fullName>
    </submittedName>
</protein>
<accession>A0A938YGR0</accession>
<reference evidence="1" key="1">
    <citation type="submission" date="2021-01" db="EMBL/GenBank/DDBJ databases">
        <title>YIM 132084 draft genome.</title>
        <authorList>
            <person name="An D."/>
        </authorList>
    </citation>
    <scope>NUCLEOTIDE SEQUENCE</scope>
    <source>
        <strain evidence="1">YIM 132084</strain>
    </source>
</reference>
<dbReference type="EMBL" id="JAERWK010000014">
    <property type="protein sequence ID" value="MBM9467819.1"/>
    <property type="molecule type" value="Genomic_DNA"/>
</dbReference>
<dbReference type="Gene3D" id="3.90.226.10">
    <property type="entry name" value="2-enoyl-CoA Hydratase, Chain A, domain 1"/>
    <property type="match status" value="1"/>
</dbReference>
<dbReference type="GO" id="GO:0003824">
    <property type="term" value="F:catalytic activity"/>
    <property type="evidence" value="ECO:0007669"/>
    <property type="project" value="UniProtKB-ARBA"/>
</dbReference>
<dbReference type="Proteomes" id="UP000663792">
    <property type="component" value="Unassembled WGS sequence"/>
</dbReference>